<dbReference type="EMBL" id="CAXAMN010010369">
    <property type="protein sequence ID" value="CAK9031581.1"/>
    <property type="molecule type" value="Genomic_DNA"/>
</dbReference>
<evidence type="ECO:0000313" key="3">
    <source>
        <dbReference type="Proteomes" id="UP001642484"/>
    </source>
</evidence>
<proteinExistence type="predicted"/>
<feature type="region of interest" description="Disordered" evidence="1">
    <location>
        <begin position="91"/>
        <end position="119"/>
    </location>
</feature>
<keyword evidence="3" id="KW-1185">Reference proteome</keyword>
<dbReference type="Proteomes" id="UP001642484">
    <property type="component" value="Unassembled WGS sequence"/>
</dbReference>
<feature type="region of interest" description="Disordered" evidence="1">
    <location>
        <begin position="1"/>
        <end position="39"/>
    </location>
</feature>
<feature type="compositionally biased region" description="Polar residues" evidence="1">
    <location>
        <begin position="91"/>
        <end position="112"/>
    </location>
</feature>
<feature type="compositionally biased region" description="Basic and acidic residues" evidence="1">
    <location>
        <begin position="1"/>
        <end position="16"/>
    </location>
</feature>
<name>A0ABP0KYC6_9DINO</name>
<comment type="caution">
    <text evidence="2">The sequence shown here is derived from an EMBL/GenBank/DDBJ whole genome shotgun (WGS) entry which is preliminary data.</text>
</comment>
<accession>A0ABP0KYC6</accession>
<protein>
    <submittedName>
        <fullName evidence="2">Uncharacterized protein</fullName>
    </submittedName>
</protein>
<evidence type="ECO:0000256" key="1">
    <source>
        <dbReference type="SAM" id="MobiDB-lite"/>
    </source>
</evidence>
<evidence type="ECO:0000313" key="2">
    <source>
        <dbReference type="EMBL" id="CAK9031581.1"/>
    </source>
</evidence>
<reference evidence="2 3" key="1">
    <citation type="submission" date="2024-02" db="EMBL/GenBank/DDBJ databases">
        <authorList>
            <person name="Chen Y."/>
            <person name="Shah S."/>
            <person name="Dougan E. K."/>
            <person name="Thang M."/>
            <person name="Chan C."/>
        </authorList>
    </citation>
    <scope>NUCLEOTIDE SEQUENCE [LARGE SCALE GENOMIC DNA]</scope>
</reference>
<gene>
    <name evidence="2" type="ORF">CCMP2556_LOCUS18349</name>
</gene>
<sequence>MAGLNRQHDRSSRSSCDESQSETEAPIHNEMADHNQTTIKEFFSEKKVIESSSTQSHQSTINKFFKKKISEKKTSSLQTTFQKKTIVTINKTSAKQGESKPSGQSSATQTTGKPDDVNLDDKTTVARFYVDPMAKPPAKPRRWDGFCIFSDGL</sequence>
<feature type="non-terminal residue" evidence="2">
    <location>
        <position position="153"/>
    </location>
</feature>
<organism evidence="2 3">
    <name type="scientific">Durusdinium trenchii</name>
    <dbReference type="NCBI Taxonomy" id="1381693"/>
    <lineage>
        <taxon>Eukaryota</taxon>
        <taxon>Sar</taxon>
        <taxon>Alveolata</taxon>
        <taxon>Dinophyceae</taxon>
        <taxon>Suessiales</taxon>
        <taxon>Symbiodiniaceae</taxon>
        <taxon>Durusdinium</taxon>
    </lineage>
</organism>